<reference evidence="1 2" key="1">
    <citation type="submission" date="2006-03" db="EMBL/GenBank/DDBJ databases">
        <title>Complete sequence of chromosome of Nitrobacter hamburgensis X14.</title>
        <authorList>
            <consortium name="US DOE Joint Genome Institute"/>
            <person name="Copeland A."/>
            <person name="Lucas S."/>
            <person name="Lapidus A."/>
            <person name="Barry K."/>
            <person name="Detter J.C."/>
            <person name="Glavina del Rio T."/>
            <person name="Hammon N."/>
            <person name="Israni S."/>
            <person name="Dalin E."/>
            <person name="Tice H."/>
            <person name="Pitluck S."/>
            <person name="Chain P."/>
            <person name="Malfatti S."/>
            <person name="Shin M."/>
            <person name="Vergez L."/>
            <person name="Schmutz J."/>
            <person name="Larimer F."/>
            <person name="Land M."/>
            <person name="Hauser L."/>
            <person name="Kyrpides N."/>
            <person name="Ivanova N."/>
            <person name="Ward B."/>
            <person name="Arp D."/>
            <person name="Klotz M."/>
            <person name="Stein L."/>
            <person name="O'Mullan G."/>
            <person name="Starkenburg S."/>
            <person name="Sayavedra L."/>
            <person name="Poret-Peterson A.T."/>
            <person name="Gentry M.E."/>
            <person name="Bruce D."/>
            <person name="Richardson P."/>
        </authorList>
    </citation>
    <scope>NUCLEOTIDE SEQUENCE [LARGE SCALE GENOMIC DNA]</scope>
    <source>
        <strain evidence="2">DSM 10229 / NCIMB 13809 / X14</strain>
    </source>
</reference>
<proteinExistence type="predicted"/>
<organism evidence="1 2">
    <name type="scientific">Nitrobacter hamburgensis (strain DSM 10229 / NCIMB 13809 / X14)</name>
    <dbReference type="NCBI Taxonomy" id="323097"/>
    <lineage>
        <taxon>Bacteria</taxon>
        <taxon>Pseudomonadati</taxon>
        <taxon>Pseudomonadota</taxon>
        <taxon>Alphaproteobacteria</taxon>
        <taxon>Hyphomicrobiales</taxon>
        <taxon>Nitrobacteraceae</taxon>
        <taxon>Nitrobacter</taxon>
    </lineage>
</organism>
<accession>Q1QJ40</accession>
<dbReference type="Proteomes" id="UP000001953">
    <property type="component" value="Chromosome"/>
</dbReference>
<gene>
    <name evidence="1" type="ordered locus">Nham_3004</name>
</gene>
<keyword evidence="2" id="KW-1185">Reference proteome</keyword>
<dbReference type="HOGENOM" id="CLU_1684723_0_0_5"/>
<dbReference type="AlphaFoldDB" id="Q1QJ40"/>
<dbReference type="EMBL" id="CP000319">
    <property type="protein sequence ID" value="ABE63757.1"/>
    <property type="molecule type" value="Genomic_DNA"/>
</dbReference>
<protein>
    <submittedName>
        <fullName evidence="1">Uncharacterized protein</fullName>
    </submittedName>
</protein>
<evidence type="ECO:0000313" key="1">
    <source>
        <dbReference type="EMBL" id="ABE63757.1"/>
    </source>
</evidence>
<evidence type="ECO:0000313" key="2">
    <source>
        <dbReference type="Proteomes" id="UP000001953"/>
    </source>
</evidence>
<sequence length="156" mass="18002">MKPLCLAREIQLKHWATVPENQKGKRHDGSHDRRTAVRQHRRILCSRIRRPPKGLMRGVSERTSPDDERNFVALAGPRNPSGFATWRRPLPISSERLMAGLSYIWQNRSIIALNEFARSANDFVQERHKPCLGLAEQVFSSERCHIQVIARSLWVS</sequence>
<dbReference type="KEGG" id="nha:Nham_3004"/>
<name>Q1QJ40_NITHX</name>